<dbReference type="EMBL" id="UYRV01000432">
    <property type="protein sequence ID" value="VDK44436.1"/>
    <property type="molecule type" value="Genomic_DNA"/>
</dbReference>
<accession>A0A3P6PYB1</accession>
<name>A0A3P6PYB1_CYLGO</name>
<dbReference type="Proteomes" id="UP000271889">
    <property type="component" value="Unassembled WGS sequence"/>
</dbReference>
<protein>
    <submittedName>
        <fullName evidence="1">Uncharacterized protein</fullName>
    </submittedName>
</protein>
<gene>
    <name evidence="1" type="ORF">CGOC_LOCUS328</name>
</gene>
<evidence type="ECO:0000313" key="1">
    <source>
        <dbReference type="EMBL" id="VDK44436.1"/>
    </source>
</evidence>
<organism evidence="1 2">
    <name type="scientific">Cylicostephanus goldi</name>
    <name type="common">Nematode worm</name>
    <dbReference type="NCBI Taxonomy" id="71465"/>
    <lineage>
        <taxon>Eukaryota</taxon>
        <taxon>Metazoa</taxon>
        <taxon>Ecdysozoa</taxon>
        <taxon>Nematoda</taxon>
        <taxon>Chromadorea</taxon>
        <taxon>Rhabditida</taxon>
        <taxon>Rhabditina</taxon>
        <taxon>Rhabditomorpha</taxon>
        <taxon>Strongyloidea</taxon>
        <taxon>Strongylidae</taxon>
        <taxon>Cylicostephanus</taxon>
    </lineage>
</organism>
<sequence length="85" mass="9740">MHQKFFGGGDKHKRSEFLHELAFDISYGLSASSRAPFTSCVGAFEQMQNCALWKKERWLSSLKTSVQTLQLPFLPIPSPFDMMRL</sequence>
<keyword evidence="2" id="KW-1185">Reference proteome</keyword>
<evidence type="ECO:0000313" key="2">
    <source>
        <dbReference type="Proteomes" id="UP000271889"/>
    </source>
</evidence>
<reference evidence="1 2" key="1">
    <citation type="submission" date="2018-11" db="EMBL/GenBank/DDBJ databases">
        <authorList>
            <consortium name="Pathogen Informatics"/>
        </authorList>
    </citation>
    <scope>NUCLEOTIDE SEQUENCE [LARGE SCALE GENOMIC DNA]</scope>
</reference>
<dbReference type="AlphaFoldDB" id="A0A3P6PYB1"/>
<proteinExistence type="predicted"/>